<organism evidence="1 2">
    <name type="scientific">Paspalum notatum var. saurae</name>
    <dbReference type="NCBI Taxonomy" id="547442"/>
    <lineage>
        <taxon>Eukaryota</taxon>
        <taxon>Viridiplantae</taxon>
        <taxon>Streptophyta</taxon>
        <taxon>Embryophyta</taxon>
        <taxon>Tracheophyta</taxon>
        <taxon>Spermatophyta</taxon>
        <taxon>Magnoliopsida</taxon>
        <taxon>Liliopsida</taxon>
        <taxon>Poales</taxon>
        <taxon>Poaceae</taxon>
        <taxon>PACMAD clade</taxon>
        <taxon>Panicoideae</taxon>
        <taxon>Andropogonodae</taxon>
        <taxon>Paspaleae</taxon>
        <taxon>Paspalinae</taxon>
        <taxon>Paspalum</taxon>
    </lineage>
</organism>
<gene>
    <name evidence="1" type="ORF">U9M48_011935</name>
</gene>
<evidence type="ECO:0000313" key="2">
    <source>
        <dbReference type="Proteomes" id="UP001341281"/>
    </source>
</evidence>
<reference evidence="1 2" key="1">
    <citation type="submission" date="2024-02" db="EMBL/GenBank/DDBJ databases">
        <title>High-quality chromosome-scale genome assembly of Pensacola bahiagrass (Paspalum notatum Flugge var. saurae).</title>
        <authorList>
            <person name="Vega J.M."/>
            <person name="Podio M."/>
            <person name="Orjuela J."/>
            <person name="Siena L.A."/>
            <person name="Pessino S.C."/>
            <person name="Combes M.C."/>
            <person name="Mariac C."/>
            <person name="Albertini E."/>
            <person name="Pupilli F."/>
            <person name="Ortiz J.P.A."/>
            <person name="Leblanc O."/>
        </authorList>
    </citation>
    <scope>NUCLEOTIDE SEQUENCE [LARGE SCALE GENOMIC DNA]</scope>
    <source>
        <strain evidence="1">R1</strain>
        <tissue evidence="1">Leaf</tissue>
    </source>
</reference>
<proteinExistence type="predicted"/>
<sequence>MRSGLELGHAIKPYATDSGLVALRRKQPPQRDASACCISPWTVVEEIMEMDIDSSEDAIGGSVTYRTRRSQLARHFTFF</sequence>
<accession>A0AAQ3WHV4</accession>
<name>A0AAQ3WHV4_PASNO</name>
<keyword evidence="2" id="KW-1185">Reference proteome</keyword>
<dbReference type="Proteomes" id="UP001341281">
    <property type="component" value="Chromosome 03"/>
</dbReference>
<dbReference type="EMBL" id="CP144747">
    <property type="protein sequence ID" value="WVZ62158.1"/>
    <property type="molecule type" value="Genomic_DNA"/>
</dbReference>
<dbReference type="EMBL" id="CP144747">
    <property type="protein sequence ID" value="WVZ62157.1"/>
    <property type="molecule type" value="Genomic_DNA"/>
</dbReference>
<dbReference type="AlphaFoldDB" id="A0AAQ3WHV4"/>
<protein>
    <submittedName>
        <fullName evidence="1">Uncharacterized protein</fullName>
    </submittedName>
</protein>
<evidence type="ECO:0000313" key="1">
    <source>
        <dbReference type="EMBL" id="WVZ62157.1"/>
    </source>
</evidence>